<dbReference type="SUPFAM" id="SSF52935">
    <property type="entry name" value="PK C-terminal domain-like"/>
    <property type="match status" value="1"/>
</dbReference>
<comment type="pathway">
    <text evidence="3 19">Carbohydrate degradation; glycolysis; pyruvate from D-glyceraldehyde 3-phosphate: step 5/5.</text>
</comment>
<evidence type="ECO:0000256" key="4">
    <source>
        <dbReference type="ARBA" id="ARBA00008663"/>
    </source>
</evidence>
<dbReference type="FunFam" id="3.40.1380.20:FF:000009">
    <property type="entry name" value="Pyruvate kinase"/>
    <property type="match status" value="1"/>
</dbReference>
<evidence type="ECO:0000256" key="19">
    <source>
        <dbReference type="RuleBase" id="RU000504"/>
    </source>
</evidence>
<keyword evidence="8 19" id="KW-0808">Transferase</keyword>
<reference evidence="23" key="1">
    <citation type="submission" date="2016-09" db="EMBL/GenBank/DDBJ databases">
        <title>Complete Genome Sequence of Brevibacterium linens SMQ-1335.</title>
        <authorList>
            <person name="de Melo A.G."/>
            <person name="Labrie S.J."/>
            <person name="Dumaresq J."/>
            <person name="Roberts R.J."/>
            <person name="Tremblay D.M."/>
            <person name="Moineau S."/>
        </authorList>
    </citation>
    <scope>NUCLEOTIDE SEQUENCE [LARGE SCALE GENOMIC DNA]</scope>
    <source>
        <strain evidence="23">SMQ-1335</strain>
    </source>
</reference>
<evidence type="ECO:0000256" key="2">
    <source>
        <dbReference type="ARBA" id="ARBA00001958"/>
    </source>
</evidence>
<dbReference type="InterPro" id="IPR040442">
    <property type="entry name" value="Pyrv_kinase-like_dom_sf"/>
</dbReference>
<dbReference type="InterPro" id="IPR015793">
    <property type="entry name" value="Pyrv_Knase_brl"/>
</dbReference>
<dbReference type="GO" id="GO:0030955">
    <property type="term" value="F:potassium ion binding"/>
    <property type="evidence" value="ECO:0007669"/>
    <property type="project" value="UniProtKB-UniRule"/>
</dbReference>
<feature type="domain" description="Pyruvate kinase C-terminal" evidence="21">
    <location>
        <begin position="355"/>
        <end position="467"/>
    </location>
</feature>
<evidence type="ECO:0000256" key="5">
    <source>
        <dbReference type="ARBA" id="ARBA00011881"/>
    </source>
</evidence>
<keyword evidence="13 19" id="KW-0460">Magnesium</keyword>
<evidence type="ECO:0000256" key="11">
    <source>
        <dbReference type="ARBA" id="ARBA00022777"/>
    </source>
</evidence>
<dbReference type="PANTHER" id="PTHR11817">
    <property type="entry name" value="PYRUVATE KINASE"/>
    <property type="match status" value="1"/>
</dbReference>
<organism evidence="22 23">
    <name type="scientific">Brevibacterium aurantiacum</name>
    <dbReference type="NCBI Taxonomy" id="273384"/>
    <lineage>
        <taxon>Bacteria</taxon>
        <taxon>Bacillati</taxon>
        <taxon>Actinomycetota</taxon>
        <taxon>Actinomycetes</taxon>
        <taxon>Micrococcales</taxon>
        <taxon>Brevibacteriaceae</taxon>
        <taxon>Brevibacterium</taxon>
    </lineage>
</organism>
<evidence type="ECO:0000256" key="7">
    <source>
        <dbReference type="ARBA" id="ARBA00018587"/>
    </source>
</evidence>
<dbReference type="Pfam" id="PF02887">
    <property type="entry name" value="PK_C"/>
    <property type="match status" value="1"/>
</dbReference>
<evidence type="ECO:0000256" key="1">
    <source>
        <dbReference type="ARBA" id="ARBA00001946"/>
    </source>
</evidence>
<dbReference type="PROSITE" id="PS00110">
    <property type="entry name" value="PYRUVATE_KINASE"/>
    <property type="match status" value="1"/>
</dbReference>
<dbReference type="Pfam" id="PF00224">
    <property type="entry name" value="PK"/>
    <property type="match status" value="1"/>
</dbReference>
<accession>A0A1D7W4A6</accession>
<dbReference type="InterPro" id="IPR015806">
    <property type="entry name" value="Pyrv_Knase_insert_dom_sf"/>
</dbReference>
<evidence type="ECO:0000256" key="9">
    <source>
        <dbReference type="ARBA" id="ARBA00022723"/>
    </source>
</evidence>
<dbReference type="Gene3D" id="3.20.20.60">
    <property type="entry name" value="Phosphoenolpyruvate-binding domains"/>
    <property type="match status" value="1"/>
</dbReference>
<dbReference type="FunFam" id="2.40.33.10:FF:000001">
    <property type="entry name" value="Pyruvate kinase"/>
    <property type="match status" value="1"/>
</dbReference>
<keyword evidence="9" id="KW-0479">Metal-binding</keyword>
<keyword evidence="10" id="KW-0547">Nucleotide-binding</keyword>
<dbReference type="GO" id="GO:0000287">
    <property type="term" value="F:magnesium ion binding"/>
    <property type="evidence" value="ECO:0007669"/>
    <property type="project" value="UniProtKB-UniRule"/>
</dbReference>
<evidence type="ECO:0000313" key="22">
    <source>
        <dbReference type="EMBL" id="AOP53876.1"/>
    </source>
</evidence>
<dbReference type="InterPro" id="IPR018209">
    <property type="entry name" value="Pyrv_Knase_AS"/>
</dbReference>
<keyword evidence="14" id="KW-0630">Potassium</keyword>
<dbReference type="Gene3D" id="3.40.1380.20">
    <property type="entry name" value="Pyruvate kinase, C-terminal domain"/>
    <property type="match status" value="1"/>
</dbReference>
<evidence type="ECO:0000256" key="12">
    <source>
        <dbReference type="ARBA" id="ARBA00022840"/>
    </source>
</evidence>
<dbReference type="InterPro" id="IPR001697">
    <property type="entry name" value="Pyr_Knase"/>
</dbReference>
<evidence type="ECO:0000256" key="10">
    <source>
        <dbReference type="ARBA" id="ARBA00022741"/>
    </source>
</evidence>
<dbReference type="EMBL" id="CP017150">
    <property type="protein sequence ID" value="AOP53876.1"/>
    <property type="molecule type" value="Genomic_DNA"/>
</dbReference>
<comment type="catalytic activity">
    <reaction evidence="17 19">
        <text>pyruvate + ATP = phosphoenolpyruvate + ADP + H(+)</text>
        <dbReference type="Rhea" id="RHEA:18157"/>
        <dbReference type="ChEBI" id="CHEBI:15361"/>
        <dbReference type="ChEBI" id="CHEBI:15378"/>
        <dbReference type="ChEBI" id="CHEBI:30616"/>
        <dbReference type="ChEBI" id="CHEBI:58702"/>
        <dbReference type="ChEBI" id="CHEBI:456216"/>
        <dbReference type="EC" id="2.7.1.40"/>
    </reaction>
</comment>
<dbReference type="InterPro" id="IPR011037">
    <property type="entry name" value="Pyrv_Knase-like_insert_dom_sf"/>
</dbReference>
<evidence type="ECO:0000313" key="23">
    <source>
        <dbReference type="Proteomes" id="UP000094793"/>
    </source>
</evidence>
<dbReference type="InterPro" id="IPR015813">
    <property type="entry name" value="Pyrv/PenolPyrv_kinase-like_dom"/>
</dbReference>
<dbReference type="AlphaFoldDB" id="A0A1D7W4A6"/>
<comment type="cofactor">
    <cofactor evidence="2">
        <name>K(+)</name>
        <dbReference type="ChEBI" id="CHEBI:29103"/>
    </cofactor>
</comment>
<evidence type="ECO:0000256" key="13">
    <source>
        <dbReference type="ARBA" id="ARBA00022842"/>
    </source>
</evidence>
<dbReference type="SUPFAM" id="SSF51621">
    <property type="entry name" value="Phosphoenolpyruvate/pyruvate domain"/>
    <property type="match status" value="1"/>
</dbReference>
<dbReference type="eggNOG" id="COG0469">
    <property type="taxonomic scope" value="Bacteria"/>
</dbReference>
<evidence type="ECO:0000256" key="15">
    <source>
        <dbReference type="ARBA" id="ARBA00023152"/>
    </source>
</evidence>
<dbReference type="InterPro" id="IPR036918">
    <property type="entry name" value="Pyrv_Knase_C_sf"/>
</dbReference>
<evidence type="ECO:0000256" key="18">
    <source>
        <dbReference type="NCBIfam" id="TIGR01064"/>
    </source>
</evidence>
<gene>
    <name evidence="22" type="ORF">BLSMQ_2170</name>
</gene>
<dbReference type="UniPathway" id="UPA00109">
    <property type="reaction ID" value="UER00188"/>
</dbReference>
<evidence type="ECO:0000256" key="6">
    <source>
        <dbReference type="ARBA" id="ARBA00012142"/>
    </source>
</evidence>
<proteinExistence type="inferred from homology"/>
<evidence type="ECO:0000259" key="20">
    <source>
        <dbReference type="Pfam" id="PF00224"/>
    </source>
</evidence>
<dbReference type="KEGG" id="blin:BLSMQ_2170"/>
<evidence type="ECO:0000256" key="3">
    <source>
        <dbReference type="ARBA" id="ARBA00004997"/>
    </source>
</evidence>
<dbReference type="SUPFAM" id="SSF50800">
    <property type="entry name" value="PK beta-barrel domain-like"/>
    <property type="match status" value="1"/>
</dbReference>
<keyword evidence="15 19" id="KW-0324">Glycolysis</keyword>
<protein>
    <recommendedName>
        <fullName evidence="7 18">Pyruvate kinase</fullName>
        <ecNumber evidence="6 18">2.7.1.40</ecNumber>
    </recommendedName>
</protein>
<evidence type="ECO:0000256" key="16">
    <source>
        <dbReference type="ARBA" id="ARBA00023317"/>
    </source>
</evidence>
<evidence type="ECO:0000256" key="17">
    <source>
        <dbReference type="ARBA" id="ARBA00048152"/>
    </source>
</evidence>
<keyword evidence="11 19" id="KW-0418">Kinase</keyword>
<evidence type="ECO:0000259" key="21">
    <source>
        <dbReference type="Pfam" id="PF02887"/>
    </source>
</evidence>
<dbReference type="GO" id="GO:0016301">
    <property type="term" value="F:kinase activity"/>
    <property type="evidence" value="ECO:0007669"/>
    <property type="project" value="UniProtKB-KW"/>
</dbReference>
<evidence type="ECO:0000256" key="8">
    <source>
        <dbReference type="ARBA" id="ARBA00022679"/>
    </source>
</evidence>
<dbReference type="Proteomes" id="UP000094793">
    <property type="component" value="Chromosome"/>
</dbReference>
<dbReference type="GO" id="GO:0004743">
    <property type="term" value="F:pyruvate kinase activity"/>
    <property type="evidence" value="ECO:0007669"/>
    <property type="project" value="UniProtKB-UniRule"/>
</dbReference>
<keyword evidence="16 22" id="KW-0670">Pyruvate</keyword>
<dbReference type="Gene3D" id="2.40.33.10">
    <property type="entry name" value="PK beta-barrel domain-like"/>
    <property type="match status" value="1"/>
</dbReference>
<comment type="cofactor">
    <cofactor evidence="1">
        <name>Mg(2+)</name>
        <dbReference type="ChEBI" id="CHEBI:18420"/>
    </cofactor>
</comment>
<comment type="similarity">
    <text evidence="4 19">Belongs to the pyruvate kinase family.</text>
</comment>
<keyword evidence="12" id="KW-0067">ATP-binding</keyword>
<evidence type="ECO:0000256" key="14">
    <source>
        <dbReference type="ARBA" id="ARBA00022958"/>
    </source>
</evidence>
<dbReference type="NCBIfam" id="NF004491">
    <property type="entry name" value="PRK05826.1"/>
    <property type="match status" value="1"/>
</dbReference>
<comment type="subunit">
    <text evidence="5">Homotetramer.</text>
</comment>
<dbReference type="InterPro" id="IPR015795">
    <property type="entry name" value="Pyrv_Knase_C"/>
</dbReference>
<name>A0A1D7W4A6_BREAU</name>
<dbReference type="PATRIC" id="fig|1703.10.peg.2239"/>
<dbReference type="NCBIfam" id="TIGR01064">
    <property type="entry name" value="pyruv_kin"/>
    <property type="match status" value="1"/>
</dbReference>
<feature type="domain" description="Pyruvate kinase barrel" evidence="20">
    <location>
        <begin position="3"/>
        <end position="323"/>
    </location>
</feature>
<dbReference type="GO" id="GO:0005524">
    <property type="term" value="F:ATP binding"/>
    <property type="evidence" value="ECO:0007669"/>
    <property type="project" value="UniProtKB-KW"/>
</dbReference>
<dbReference type="EC" id="2.7.1.40" evidence="6 18"/>
<dbReference type="PRINTS" id="PR01050">
    <property type="entry name" value="PYRUVTKNASE"/>
</dbReference>
<dbReference type="NCBIfam" id="NF004978">
    <property type="entry name" value="PRK06354.1"/>
    <property type="match status" value="1"/>
</dbReference>
<sequence length="517" mass="55578">MYMRRAKIVATLGPNQNSYEEIRALVDEGVDVARFNLSHGNREEHEEKFAWVRQAALDTGRAVAVLLDLQGPKIRVGNFANGKEELVEGATFTITNRDVDGTAEVVSTTLSTLPGDVSVGDPLLIDDGRLRLRATEVTETDVVTEVEIGGTISNHKGINLPGVPVSVPALSEKDVDDLKWGLQLGFDWVALSFVRSPADMDDVRAVMDEVGITAPVIAKLEKPQAVEQLDEVIDAFDGIMVARGDLGVELPLEQVPIVQKRAVEIARQQAKPVIVATQMLETMIDAARPTRAEASDCANAVLDGADALMLSGETSVGSHWIDAIRTMSRIIESTEEHGMERIPSLGTVPHTKGGAVTAAAVQIAEQLGIDLLCTFSQTGDSVRRMSRLRPGWPILGFTPDPQVRHQLALTWGVRPYLVKTVRHTDQMARQVDAVLLADGTAREGDQSILVAGSPPGIPGSTNALRIHTMGDAAKGVAAAYEDSSDNEEDPLAGYGIVSESPITREVPIVKESGTPRH</sequence>